<evidence type="ECO:0000313" key="4">
    <source>
        <dbReference type="Ensembl" id="ENSLCAP00010046109.1"/>
    </source>
</evidence>
<dbReference type="SUPFAM" id="SSF103107">
    <property type="entry name" value="Hypothetical protein c14orf129, hspc210"/>
    <property type="match status" value="1"/>
</dbReference>
<dbReference type="InterPro" id="IPR025697">
    <property type="entry name" value="CLU_dom"/>
</dbReference>
<sequence length="1280" mass="144812">MEVFVELEESGKVERRRGKNKLAIRDTDKEDGWEKLKENHVTELNTELKEELITDKESFLSSHFFTLLLHCSTAPPTLTEETPKDNRLEQSDPDKREQLSIRDIVELQETGFIVRIQPPGTESFELQVSGQMLVAELHQVLMDHEITCHRTCFSLQLGGATLDSLTELHSIQGLHEGALIKLVEDSYSVRDARLHLRHVCDLLRSLDPADSYNGVNGSSLSYLTFYTRGDKGNVGLSSSEKEYVDCSPPEYILPGCKDRPLTPLQPIRDDWKPLQCLRVLTMSSWNPPPGNRKMHGDLMYLNVLTMEDRELNITSSTRGFYLNQSTAFNFNPKPAVPKILCHSLVELLSQVSPAFRKNFSALQKKRVQQHPYERFAAPFQVFTWTAPHGDHTLDCVRVEETHTSRMGQDKHTAGQSRDWNEELQGCRELPRNSLQDRLHRERSIFKTSSDFVAAATRGAVAVIDGNVMPLNPGEAPHMQMFIWNNLFFSFGFDISEHYRPLGGNAAAHAAAICDLRGVQVEILTTTPTIVPGLLEKSQEQSVIYGSNDYGSTVFTHPRFLELLDKTCKPLRIQRHQVLDQNNIPVELCSGVETKGILGNDGRSYILDLLRTFPPDLNFQFSETEEAKDVPEECQSFGYPQQHHHSLASLRPELIEAFVQHRCGRGDERNHYVTIKYELYVKMVAQGLSQLEEQSEATEDLIVKACKAVGSVSDSCFDIRFNPDICSPGVRFSPEFAEEVQKQRKLLWDAAAFLLSNQIPALRDCLDHTALPMDGVTLTSVLHQHGVNVRYLGALLRELHRRICISEVIIRSAKHIFRTYLQDVEPAAFSAAVSHFLNCLLSSSTCVLDSCSDELLSRRRSRRRRSHGSRVPLLTDSMWARLTPSELWGRIRTEAGDYYHYTIDSENIDEVIEKHDLQRISLLREIAIKTGIQVQLREYVFESRHRPVFGEEDVVNMFPVVKHLKPTATDATQLLQQAQVAVQQGLLKDGYELISQALTLFSSVCGVLHEDVCVCLRLLGRLSYILGEYALSHQEKAVMSSERVLGIDHPQTIQDYTYLALYCFAGGQHSTSLQLLYRARYLTLLVSGEDHPQVALLDSMLGLVLHALMEYELSLKFLQNALNLTSKYRGATSLRHAHSHHLLATVYETKGEFRSALQHEKEAYSIYKSQVGENHDSTRESSEYLKSLTQQAVVLQKAINHIYSNTPSACIPPPKFSTPSPPAILQQLNLTCGIILIPLSAKEVADLRTEMKGKDKVQVEELENHLLKQKDLRTAHKGQQN</sequence>
<dbReference type="AlphaFoldDB" id="A0A4W6F6P2"/>
<name>A0A4W6F6P2_LATCA</name>
<dbReference type="Pfam" id="PF13424">
    <property type="entry name" value="TPR_12"/>
    <property type="match status" value="1"/>
</dbReference>
<keyword evidence="5" id="KW-1185">Reference proteome</keyword>
<dbReference type="InterPro" id="IPR027523">
    <property type="entry name" value="CLU_prot"/>
</dbReference>
<proteinExistence type="predicted"/>
<reference evidence="4" key="2">
    <citation type="submission" date="2025-08" db="UniProtKB">
        <authorList>
            <consortium name="Ensembl"/>
        </authorList>
    </citation>
    <scope>IDENTIFICATION</scope>
</reference>
<dbReference type="InterPro" id="IPR011990">
    <property type="entry name" value="TPR-like_helical_dom_sf"/>
</dbReference>
<dbReference type="Pfam" id="PF13236">
    <property type="entry name" value="CLU"/>
    <property type="match status" value="2"/>
</dbReference>
<dbReference type="InterPro" id="IPR033646">
    <property type="entry name" value="CLU-central"/>
</dbReference>
<feature type="compositionally biased region" description="Basic and acidic residues" evidence="2">
    <location>
        <begin position="81"/>
        <end position="95"/>
    </location>
</feature>
<protein>
    <submittedName>
        <fullName evidence="4">Clustered mitochondria homolog</fullName>
    </submittedName>
</protein>
<dbReference type="Gene3D" id="3.30.2280.10">
    <property type="entry name" value="Hypothetical protein (hspc210)"/>
    <property type="match status" value="1"/>
</dbReference>
<reference evidence="5" key="1">
    <citation type="submission" date="2015-09" db="EMBL/GenBank/DDBJ databases">
        <authorList>
            <person name="Sai Rama Sridatta P."/>
        </authorList>
    </citation>
    <scope>NUCLEOTIDE SEQUENCE [LARGE SCALE GENOMIC DNA]</scope>
</reference>
<reference evidence="4" key="3">
    <citation type="submission" date="2025-09" db="UniProtKB">
        <authorList>
            <consortium name="Ensembl"/>
        </authorList>
    </citation>
    <scope>IDENTIFICATION</scope>
</reference>
<dbReference type="Pfam" id="PF12807">
    <property type="entry name" value="eIF3_p135"/>
    <property type="match status" value="1"/>
</dbReference>
<dbReference type="Ensembl" id="ENSLCAT00010047223.1">
    <property type="protein sequence ID" value="ENSLCAP00010046109.1"/>
    <property type="gene ID" value="ENSLCAG00010021357.1"/>
</dbReference>
<dbReference type="FunFam" id="1.25.40.10:FF:000099">
    <property type="entry name" value="Clustered mitochondria protein homolog"/>
    <property type="match status" value="1"/>
</dbReference>
<evidence type="ECO:0000313" key="5">
    <source>
        <dbReference type="Proteomes" id="UP000314980"/>
    </source>
</evidence>
<feature type="domain" description="Clu" evidence="3">
    <location>
        <begin position="397"/>
        <end position="619"/>
    </location>
</feature>
<organism evidence="4 5">
    <name type="scientific">Lates calcarifer</name>
    <name type="common">Barramundi</name>
    <name type="synonym">Holocentrus calcarifer</name>
    <dbReference type="NCBI Taxonomy" id="8187"/>
    <lineage>
        <taxon>Eukaryota</taxon>
        <taxon>Metazoa</taxon>
        <taxon>Chordata</taxon>
        <taxon>Craniata</taxon>
        <taxon>Vertebrata</taxon>
        <taxon>Euteleostomi</taxon>
        <taxon>Actinopterygii</taxon>
        <taxon>Neopterygii</taxon>
        <taxon>Teleostei</taxon>
        <taxon>Neoteleostei</taxon>
        <taxon>Acanthomorphata</taxon>
        <taxon>Carangaria</taxon>
        <taxon>Carangaria incertae sedis</taxon>
        <taxon>Centropomidae</taxon>
        <taxon>Lates</taxon>
    </lineage>
</organism>
<dbReference type="PANTHER" id="PTHR12601">
    <property type="entry name" value="EUKARYOTIC TRANSLATION INITIATION FACTOR 3 SUBUNIT EIF-3"/>
    <property type="match status" value="1"/>
</dbReference>
<dbReference type="Proteomes" id="UP000314980">
    <property type="component" value="Unassembled WGS sequence"/>
</dbReference>
<keyword evidence="1" id="KW-0963">Cytoplasm</keyword>
<feature type="region of interest" description="Disordered" evidence="2">
    <location>
        <begin position="75"/>
        <end position="95"/>
    </location>
</feature>
<evidence type="ECO:0000256" key="1">
    <source>
        <dbReference type="ARBA" id="ARBA00022490"/>
    </source>
</evidence>
<dbReference type="SUPFAM" id="SSF48452">
    <property type="entry name" value="TPR-like"/>
    <property type="match status" value="2"/>
</dbReference>
<gene>
    <name evidence="4" type="primary">CLUH</name>
</gene>
<evidence type="ECO:0000256" key="2">
    <source>
        <dbReference type="SAM" id="MobiDB-lite"/>
    </source>
</evidence>
<dbReference type="GO" id="GO:0003729">
    <property type="term" value="F:mRNA binding"/>
    <property type="evidence" value="ECO:0007669"/>
    <property type="project" value="TreeGrafter"/>
</dbReference>
<dbReference type="GO" id="GO:0005737">
    <property type="term" value="C:cytoplasm"/>
    <property type="evidence" value="ECO:0007669"/>
    <property type="project" value="TreeGrafter"/>
</dbReference>
<evidence type="ECO:0000259" key="3">
    <source>
        <dbReference type="PROSITE" id="PS51823"/>
    </source>
</evidence>
<dbReference type="InterPro" id="IPR028275">
    <property type="entry name" value="CLU_N"/>
</dbReference>
<accession>A0A4W6F6P2</accession>
<dbReference type="CDD" id="cd15466">
    <property type="entry name" value="CLU-central"/>
    <property type="match status" value="1"/>
</dbReference>
<dbReference type="GO" id="GO:0048312">
    <property type="term" value="P:intracellular distribution of mitochondria"/>
    <property type="evidence" value="ECO:0007669"/>
    <property type="project" value="TreeGrafter"/>
</dbReference>
<dbReference type="InterPro" id="IPR023231">
    <property type="entry name" value="GSKIP_dom_sf"/>
</dbReference>
<dbReference type="PROSITE" id="PS51823">
    <property type="entry name" value="CLU"/>
    <property type="match status" value="1"/>
</dbReference>
<dbReference type="GeneTree" id="ENSGT00390000012485"/>
<dbReference type="FunFam" id="3.30.2280.10:FF:000002">
    <property type="entry name" value="Clustered mitochondria protein homolog"/>
    <property type="match status" value="1"/>
</dbReference>
<dbReference type="PANTHER" id="PTHR12601:SF10">
    <property type="entry name" value="CLUSTERED MITOCHONDRIA PROTEIN HOMOLOG"/>
    <property type="match status" value="1"/>
</dbReference>
<dbReference type="Gene3D" id="1.25.40.10">
    <property type="entry name" value="Tetratricopeptide repeat domain"/>
    <property type="match status" value="1"/>
</dbReference>
<dbReference type="Pfam" id="PF15044">
    <property type="entry name" value="CLU_N"/>
    <property type="match status" value="1"/>
</dbReference>